<dbReference type="EMBL" id="FQ790325">
    <property type="protein sequence ID" value="CCD50390.1"/>
    <property type="molecule type" value="Genomic_DNA"/>
</dbReference>
<proteinExistence type="predicted"/>
<dbReference type="InParanoid" id="G2YEZ7"/>
<protein>
    <submittedName>
        <fullName evidence="1">Uncharacterized protein</fullName>
    </submittedName>
</protein>
<reference evidence="2" key="1">
    <citation type="journal article" date="2011" name="PLoS Genet.">
        <title>Genomic analysis of the necrotrophic fungal pathogens Sclerotinia sclerotiorum and Botrytis cinerea.</title>
        <authorList>
            <person name="Amselem J."/>
            <person name="Cuomo C.A."/>
            <person name="van Kan J.A."/>
            <person name="Viaud M."/>
            <person name="Benito E.P."/>
            <person name="Couloux A."/>
            <person name="Coutinho P.M."/>
            <person name="de Vries R.P."/>
            <person name="Dyer P.S."/>
            <person name="Fillinger S."/>
            <person name="Fournier E."/>
            <person name="Gout L."/>
            <person name="Hahn M."/>
            <person name="Kohn L."/>
            <person name="Lapalu N."/>
            <person name="Plummer K.M."/>
            <person name="Pradier J.M."/>
            <person name="Quevillon E."/>
            <person name="Sharon A."/>
            <person name="Simon A."/>
            <person name="ten Have A."/>
            <person name="Tudzynski B."/>
            <person name="Tudzynski P."/>
            <person name="Wincker P."/>
            <person name="Andrew M."/>
            <person name="Anthouard V."/>
            <person name="Beever R.E."/>
            <person name="Beffa R."/>
            <person name="Benoit I."/>
            <person name="Bouzid O."/>
            <person name="Brault B."/>
            <person name="Chen Z."/>
            <person name="Choquer M."/>
            <person name="Collemare J."/>
            <person name="Cotton P."/>
            <person name="Danchin E.G."/>
            <person name="Da Silva C."/>
            <person name="Gautier A."/>
            <person name="Giraud C."/>
            <person name="Giraud T."/>
            <person name="Gonzalez C."/>
            <person name="Grossetete S."/>
            <person name="Guldener U."/>
            <person name="Henrissat B."/>
            <person name="Howlett B.J."/>
            <person name="Kodira C."/>
            <person name="Kretschmer M."/>
            <person name="Lappartient A."/>
            <person name="Leroch M."/>
            <person name="Levis C."/>
            <person name="Mauceli E."/>
            <person name="Neuveglise C."/>
            <person name="Oeser B."/>
            <person name="Pearson M."/>
            <person name="Poulain J."/>
            <person name="Poussereau N."/>
            <person name="Quesneville H."/>
            <person name="Rascle C."/>
            <person name="Schumacher J."/>
            <person name="Segurens B."/>
            <person name="Sexton A."/>
            <person name="Silva E."/>
            <person name="Sirven C."/>
            <person name="Soanes D.M."/>
            <person name="Talbot N.J."/>
            <person name="Templeton M."/>
            <person name="Yandava C."/>
            <person name="Yarden O."/>
            <person name="Zeng Q."/>
            <person name="Rollins J.A."/>
            <person name="Lebrun M.H."/>
            <person name="Dickman M."/>
        </authorList>
    </citation>
    <scope>NUCLEOTIDE SEQUENCE [LARGE SCALE GENOMIC DNA]</scope>
    <source>
        <strain evidence="2">T4</strain>
    </source>
</reference>
<name>G2YEZ7_BOTF4</name>
<dbReference type="Proteomes" id="UP000008177">
    <property type="component" value="Unplaced contigs"/>
</dbReference>
<dbReference type="AlphaFoldDB" id="G2YEZ7"/>
<organism evidence="1 2">
    <name type="scientific">Botryotinia fuckeliana (strain T4)</name>
    <name type="common">Noble rot fungus</name>
    <name type="synonym">Botrytis cinerea</name>
    <dbReference type="NCBI Taxonomy" id="999810"/>
    <lineage>
        <taxon>Eukaryota</taxon>
        <taxon>Fungi</taxon>
        <taxon>Dikarya</taxon>
        <taxon>Ascomycota</taxon>
        <taxon>Pezizomycotina</taxon>
        <taxon>Leotiomycetes</taxon>
        <taxon>Helotiales</taxon>
        <taxon>Sclerotiniaceae</taxon>
        <taxon>Botrytis</taxon>
    </lineage>
</organism>
<gene>
    <name evidence="1" type="ORF">BofuT4_uP090770.1</name>
</gene>
<dbReference type="HOGENOM" id="CLU_3086990_0_0_1"/>
<evidence type="ECO:0000313" key="1">
    <source>
        <dbReference type="EMBL" id="CCD50390.1"/>
    </source>
</evidence>
<sequence length="52" mass="6005">MTDTLITFDEQMKYTIGLCVSREQRGGLTEDLREWFEERGGAASCEECWGRV</sequence>
<evidence type="ECO:0000313" key="2">
    <source>
        <dbReference type="Proteomes" id="UP000008177"/>
    </source>
</evidence>
<accession>G2YEZ7</accession>